<dbReference type="InterPro" id="IPR050362">
    <property type="entry name" value="Cation-dep_OMT"/>
</dbReference>
<comment type="catalytic activity">
    <reaction evidence="7">
        <text>(E)-caffeoyl-CoA + S-adenosyl-L-methionine = (E)-feruloyl-CoA + S-adenosyl-L-homocysteine + H(+)</text>
        <dbReference type="Rhea" id="RHEA:16925"/>
        <dbReference type="ChEBI" id="CHEBI:15378"/>
        <dbReference type="ChEBI" id="CHEBI:57856"/>
        <dbReference type="ChEBI" id="CHEBI:59789"/>
        <dbReference type="ChEBI" id="CHEBI:87136"/>
        <dbReference type="ChEBI" id="CHEBI:87305"/>
        <dbReference type="EC" id="2.1.1.104"/>
    </reaction>
</comment>
<keyword evidence="3" id="KW-0808">Transferase</keyword>
<dbReference type="Proteomes" id="UP001558713">
    <property type="component" value="Unassembled WGS sequence"/>
</dbReference>
<dbReference type="GO" id="GO:0032259">
    <property type="term" value="P:methylation"/>
    <property type="evidence" value="ECO:0007669"/>
    <property type="project" value="UniProtKB-KW"/>
</dbReference>
<dbReference type="Gene3D" id="3.40.50.150">
    <property type="entry name" value="Vaccinia Virus protein VP39"/>
    <property type="match status" value="1"/>
</dbReference>
<evidence type="ECO:0000313" key="12">
    <source>
        <dbReference type="Proteomes" id="UP001558713"/>
    </source>
</evidence>
<dbReference type="EMBL" id="JBANAX010000069">
    <property type="protein sequence ID" value="KAL1223658.1"/>
    <property type="molecule type" value="Genomic_DNA"/>
</dbReference>
<dbReference type="Pfam" id="PF01596">
    <property type="entry name" value="Methyltransf_3"/>
    <property type="match status" value="1"/>
</dbReference>
<comment type="similarity">
    <text evidence="6">Belongs to the class I-like SAM-binding methyltransferase superfamily. Cation-dependent O-methyltransferase family.</text>
</comment>
<gene>
    <name evidence="9" type="ORF">V5N11_007143</name>
    <name evidence="10" type="ORF">V5N11_009932</name>
    <name evidence="11" type="ORF">V5N11_033897</name>
</gene>
<organism evidence="11 12">
    <name type="scientific">Cardamine amara subsp. amara</name>
    <dbReference type="NCBI Taxonomy" id="228776"/>
    <lineage>
        <taxon>Eukaryota</taxon>
        <taxon>Viridiplantae</taxon>
        <taxon>Streptophyta</taxon>
        <taxon>Embryophyta</taxon>
        <taxon>Tracheophyta</taxon>
        <taxon>Spermatophyta</taxon>
        <taxon>Magnoliopsida</taxon>
        <taxon>eudicotyledons</taxon>
        <taxon>Gunneridae</taxon>
        <taxon>Pentapetalae</taxon>
        <taxon>rosids</taxon>
        <taxon>malvids</taxon>
        <taxon>Brassicales</taxon>
        <taxon>Brassicaceae</taxon>
        <taxon>Cardamineae</taxon>
        <taxon>Cardamine</taxon>
    </lineage>
</organism>
<dbReference type="PROSITE" id="PS51682">
    <property type="entry name" value="SAM_OMT_I"/>
    <property type="match status" value="1"/>
</dbReference>
<name>A0ABD1C2G6_CARAN</name>
<evidence type="ECO:0000256" key="3">
    <source>
        <dbReference type="ARBA" id="ARBA00022679"/>
    </source>
</evidence>
<evidence type="ECO:0000256" key="7">
    <source>
        <dbReference type="ARBA" id="ARBA00049358"/>
    </source>
</evidence>
<sequence>MANEIPSKGILKSDALKQYIMETSAYPREHELLKELRKATVQKYGNLSEKEVPVDEGQFLSMLIKIMNAKNTLELGVFTGYSLLTTALALPEDGRITAIDIDQEAYEVGLEFIKKAGVDHKINFIHSDGLKALDQLVSDQKQEFDFAFVDADKSNYVNFHERLLKLVKVGGIIAFDNTLWFGFVAEDEEGVPEHMREYREVLIEFNKKLALDSRVEVSQVSIGDGVTLCRRLV</sequence>
<dbReference type="FunFam" id="3.40.50.150:FF:000147">
    <property type="entry name" value="Caffeoyl-CoA O-methyltransferase 1"/>
    <property type="match status" value="1"/>
</dbReference>
<dbReference type="SUPFAM" id="SSF53335">
    <property type="entry name" value="S-adenosyl-L-methionine-dependent methyltransferases"/>
    <property type="match status" value="1"/>
</dbReference>
<evidence type="ECO:0000313" key="10">
    <source>
        <dbReference type="EMBL" id="KAL1207369.1"/>
    </source>
</evidence>
<dbReference type="EMBL" id="JBANAX010000478">
    <property type="protein sequence ID" value="KAL1207369.1"/>
    <property type="molecule type" value="Genomic_DNA"/>
</dbReference>
<keyword evidence="12" id="KW-1185">Reference proteome</keyword>
<comment type="caution">
    <text evidence="11">The sequence shown here is derived from an EMBL/GenBank/DDBJ whole genome shotgun (WGS) entry which is preliminary data.</text>
</comment>
<dbReference type="EMBL" id="JBANAX010000582">
    <property type="protein sequence ID" value="KAL1202178.1"/>
    <property type="molecule type" value="Genomic_DNA"/>
</dbReference>
<evidence type="ECO:0000256" key="2">
    <source>
        <dbReference type="ARBA" id="ARBA00022603"/>
    </source>
</evidence>
<dbReference type="AlphaFoldDB" id="A0ABD1C2G6"/>
<dbReference type="InterPro" id="IPR029063">
    <property type="entry name" value="SAM-dependent_MTases_sf"/>
</dbReference>
<evidence type="ECO:0000256" key="4">
    <source>
        <dbReference type="ARBA" id="ARBA00022691"/>
    </source>
</evidence>
<proteinExistence type="inferred from homology"/>
<dbReference type="GO" id="GO:0042409">
    <property type="term" value="F:caffeoyl-CoA O-methyltransferase activity"/>
    <property type="evidence" value="ECO:0007669"/>
    <property type="project" value="UniProtKB-EC"/>
</dbReference>
<dbReference type="PANTHER" id="PTHR10509">
    <property type="entry name" value="O-METHYLTRANSFERASE-RELATED"/>
    <property type="match status" value="1"/>
</dbReference>
<evidence type="ECO:0000256" key="6">
    <source>
        <dbReference type="ARBA" id="ARBA00023453"/>
    </source>
</evidence>
<keyword evidence="5" id="KW-0479">Metal-binding</keyword>
<keyword evidence="2" id="KW-0489">Methyltransferase</keyword>
<accession>A0ABD1C2G6</accession>
<evidence type="ECO:0000313" key="11">
    <source>
        <dbReference type="EMBL" id="KAL1223658.1"/>
    </source>
</evidence>
<evidence type="ECO:0000256" key="5">
    <source>
        <dbReference type="ARBA" id="ARBA00022723"/>
    </source>
</evidence>
<dbReference type="GO" id="GO:0046872">
    <property type="term" value="F:metal ion binding"/>
    <property type="evidence" value="ECO:0007669"/>
    <property type="project" value="UniProtKB-KW"/>
</dbReference>
<dbReference type="CDD" id="cd02440">
    <property type="entry name" value="AdoMet_MTases"/>
    <property type="match status" value="1"/>
</dbReference>
<evidence type="ECO:0000256" key="1">
    <source>
        <dbReference type="ARBA" id="ARBA00001968"/>
    </source>
</evidence>
<dbReference type="InterPro" id="IPR002935">
    <property type="entry name" value="SAM_O-MeTrfase"/>
</dbReference>
<protein>
    <recommendedName>
        <fullName evidence="8">Trans-caffeoyl-CoA 3-O-methyltransferase</fullName>
    </recommendedName>
</protein>
<dbReference type="PANTHER" id="PTHR10509:SF34">
    <property type="entry name" value="TAPETUM-SPECIFIC METHYLTRANSFERASE 1"/>
    <property type="match status" value="1"/>
</dbReference>
<evidence type="ECO:0000313" key="9">
    <source>
        <dbReference type="EMBL" id="KAL1202178.1"/>
    </source>
</evidence>
<evidence type="ECO:0000256" key="8">
    <source>
        <dbReference type="ARBA" id="ARBA00078790"/>
    </source>
</evidence>
<comment type="cofactor">
    <cofactor evidence="1">
        <name>a divalent metal cation</name>
        <dbReference type="ChEBI" id="CHEBI:60240"/>
    </cofactor>
</comment>
<reference evidence="11 12" key="1">
    <citation type="submission" date="2024-04" db="EMBL/GenBank/DDBJ databases">
        <title>Genome assembly C_amara_ONT_v2.</title>
        <authorList>
            <person name="Yant L."/>
            <person name="Moore C."/>
            <person name="Slenker M."/>
        </authorList>
    </citation>
    <scope>NUCLEOTIDE SEQUENCE [LARGE SCALE GENOMIC DNA]</scope>
    <source>
        <tissue evidence="11">Leaf</tissue>
    </source>
</reference>
<keyword evidence="4" id="KW-0949">S-adenosyl-L-methionine</keyword>